<accession>A0A417YNG3</accession>
<gene>
    <name evidence="7" type="ORF">D1B32_00635</name>
</gene>
<feature type="transmembrane region" description="Helical" evidence="6">
    <location>
        <begin position="6"/>
        <end position="28"/>
    </location>
</feature>
<evidence type="ECO:0000256" key="6">
    <source>
        <dbReference type="SAM" id="Phobius"/>
    </source>
</evidence>
<keyword evidence="3 6" id="KW-0812">Transmembrane</keyword>
<dbReference type="PANTHER" id="PTHR30238">
    <property type="entry name" value="MEMBRANE BOUND PREDICTED REDOX MODULATOR"/>
    <property type="match status" value="1"/>
</dbReference>
<comment type="similarity">
    <text evidence="2">Belongs to the TerC family.</text>
</comment>
<evidence type="ECO:0000313" key="8">
    <source>
        <dbReference type="Proteomes" id="UP000285456"/>
    </source>
</evidence>
<organism evidence="7 8">
    <name type="scientific">Oceanobacillus profundus</name>
    <dbReference type="NCBI Taxonomy" id="372463"/>
    <lineage>
        <taxon>Bacteria</taxon>
        <taxon>Bacillati</taxon>
        <taxon>Bacillota</taxon>
        <taxon>Bacilli</taxon>
        <taxon>Bacillales</taxon>
        <taxon>Bacillaceae</taxon>
        <taxon>Oceanobacillus</taxon>
    </lineage>
</organism>
<dbReference type="PANTHER" id="PTHR30238:SF4">
    <property type="entry name" value="SLL1022 PROTEIN"/>
    <property type="match status" value="1"/>
</dbReference>
<dbReference type="OrthoDB" id="5295733at2"/>
<keyword evidence="4 6" id="KW-1133">Transmembrane helix</keyword>
<feature type="transmembrane region" description="Helical" evidence="6">
    <location>
        <begin position="159"/>
        <end position="177"/>
    </location>
</feature>
<keyword evidence="5 6" id="KW-0472">Membrane</keyword>
<feature type="transmembrane region" description="Helical" evidence="6">
    <location>
        <begin position="40"/>
        <end position="60"/>
    </location>
</feature>
<dbReference type="Proteomes" id="UP000285456">
    <property type="component" value="Unassembled WGS sequence"/>
</dbReference>
<evidence type="ECO:0000313" key="7">
    <source>
        <dbReference type="EMBL" id="RHW35160.1"/>
    </source>
</evidence>
<comment type="caution">
    <text evidence="7">The sequence shown here is derived from an EMBL/GenBank/DDBJ whole genome shotgun (WGS) entry which is preliminary data.</text>
</comment>
<dbReference type="EMBL" id="QWEH01000001">
    <property type="protein sequence ID" value="RHW35160.1"/>
    <property type="molecule type" value="Genomic_DNA"/>
</dbReference>
<feature type="transmembrane region" description="Helical" evidence="6">
    <location>
        <begin position="189"/>
        <end position="210"/>
    </location>
</feature>
<evidence type="ECO:0000256" key="3">
    <source>
        <dbReference type="ARBA" id="ARBA00022692"/>
    </source>
</evidence>
<dbReference type="NCBIfam" id="TIGR03717">
    <property type="entry name" value="R_switched_YjbE"/>
    <property type="match status" value="1"/>
</dbReference>
<comment type="subcellular location">
    <subcellularLocation>
        <location evidence="1">Membrane</location>
        <topology evidence="1">Multi-pass membrane protein</topology>
    </subcellularLocation>
</comment>
<dbReference type="AlphaFoldDB" id="A0A417YNG3"/>
<feature type="transmembrane region" description="Helical" evidence="6">
    <location>
        <begin position="66"/>
        <end position="84"/>
    </location>
</feature>
<dbReference type="InterPro" id="IPR022301">
    <property type="entry name" value="Integral_membrane_YjbE"/>
</dbReference>
<protein>
    <submittedName>
        <fullName evidence="7">TerC family protein</fullName>
    </submittedName>
</protein>
<evidence type="ECO:0000256" key="1">
    <source>
        <dbReference type="ARBA" id="ARBA00004141"/>
    </source>
</evidence>
<evidence type="ECO:0000256" key="2">
    <source>
        <dbReference type="ARBA" id="ARBA00007511"/>
    </source>
</evidence>
<dbReference type="Pfam" id="PF03741">
    <property type="entry name" value="TerC"/>
    <property type="match status" value="1"/>
</dbReference>
<name>A0A417YNG3_9BACI</name>
<dbReference type="GO" id="GO:0016020">
    <property type="term" value="C:membrane"/>
    <property type="evidence" value="ECO:0007669"/>
    <property type="project" value="UniProtKB-SubCell"/>
</dbReference>
<evidence type="ECO:0000256" key="4">
    <source>
        <dbReference type="ARBA" id="ARBA00022989"/>
    </source>
</evidence>
<dbReference type="InterPro" id="IPR005496">
    <property type="entry name" value="Integral_membrane_TerC"/>
</dbReference>
<reference evidence="7 8" key="1">
    <citation type="journal article" date="2007" name="Int. J. Syst. Evol. Microbiol.">
        <title>Oceanobacillus profundus sp. nov., isolated from a deep-sea sediment core.</title>
        <authorList>
            <person name="Kim Y.G."/>
            <person name="Choi D.H."/>
            <person name="Hyun S."/>
            <person name="Cho B.C."/>
        </authorList>
    </citation>
    <scope>NUCLEOTIDE SEQUENCE [LARGE SCALE GENOMIC DNA]</scope>
    <source>
        <strain evidence="7 8">DSM 18246</strain>
    </source>
</reference>
<evidence type="ECO:0000256" key="5">
    <source>
        <dbReference type="ARBA" id="ARBA00023136"/>
    </source>
</evidence>
<keyword evidence="8" id="KW-1185">Reference proteome</keyword>
<feature type="transmembrane region" description="Helical" evidence="6">
    <location>
        <begin position="105"/>
        <end position="123"/>
    </location>
</feature>
<dbReference type="RefSeq" id="WP_118888344.1">
    <property type="nucleotide sequence ID" value="NZ_PHUT01000001.1"/>
</dbReference>
<proteinExistence type="inferred from homology"/>
<sequence length="218" mass="24158">MELLEPMLKILIINILLSGDNAIVIAMASRNLPEHLQKRAIRWGTFGAIALRILFVFLMINLLQLPFIQLIGGIMLLIVAYKLLVDKHENDNVKSGESLREAVTIIIFADVIMSLDNVLAVAAVADSDLILVIAGIILSIPIILTASEFILKLIQKYPIIIYLGAALLAWTAGEMMLKEERVTQFFELHGLSELLLLIAITILTLIIGGLRRKQNLIT</sequence>
<feature type="transmembrane region" description="Helical" evidence="6">
    <location>
        <begin position="129"/>
        <end position="147"/>
    </location>
</feature>